<dbReference type="KEGG" id="bvz:BRAD3257_1922"/>
<evidence type="ECO:0000313" key="2">
    <source>
        <dbReference type="Proteomes" id="UP000246085"/>
    </source>
</evidence>
<dbReference type="EMBL" id="LS398110">
    <property type="protein sequence ID" value="SPP93030.1"/>
    <property type="molecule type" value="Genomic_DNA"/>
</dbReference>
<protein>
    <submittedName>
        <fullName evidence="1">Uncharacterized protein</fullName>
    </submittedName>
</protein>
<reference evidence="1 2" key="1">
    <citation type="submission" date="2018-03" db="EMBL/GenBank/DDBJ databases">
        <authorList>
            <person name="Gully D."/>
        </authorList>
    </citation>
    <scope>NUCLEOTIDE SEQUENCE [LARGE SCALE GENOMIC DNA]</scope>
    <source>
        <strain evidence="1">ORS3257</strain>
    </source>
</reference>
<gene>
    <name evidence="1" type="ORF">BRAD3257_1922</name>
</gene>
<dbReference type="AlphaFoldDB" id="A0A2U3PV53"/>
<dbReference type="Proteomes" id="UP000246085">
    <property type="component" value="Chromosome BRAD3257"/>
</dbReference>
<evidence type="ECO:0000313" key="1">
    <source>
        <dbReference type="EMBL" id="SPP93030.1"/>
    </source>
</evidence>
<organism evidence="1 2">
    <name type="scientific">Bradyrhizobium vignae</name>
    <dbReference type="NCBI Taxonomy" id="1549949"/>
    <lineage>
        <taxon>Bacteria</taxon>
        <taxon>Pseudomonadati</taxon>
        <taxon>Pseudomonadota</taxon>
        <taxon>Alphaproteobacteria</taxon>
        <taxon>Hyphomicrobiales</taxon>
        <taxon>Nitrobacteraceae</taxon>
        <taxon>Bradyrhizobium</taxon>
    </lineage>
</organism>
<dbReference type="RefSeq" id="WP_122401517.1">
    <property type="nucleotide sequence ID" value="NZ_LS398110.1"/>
</dbReference>
<sequence length="111" mass="11964">MPVSVSWAVDAFLWIAQEFPFNEKLADGNHLSIVLTTDQGDAPMRQSDEAGRHWGSAEPFHQDILDAVDSAIYVTITGGARTAVDSAPARWALKFAMKSLSECADGLTGGR</sequence>
<accession>A0A2U3PV53</accession>
<name>A0A2U3PV53_9BRAD</name>
<proteinExistence type="predicted"/>